<feature type="transmembrane region" description="Helical" evidence="1">
    <location>
        <begin position="15"/>
        <end position="33"/>
    </location>
</feature>
<evidence type="ECO:0000313" key="3">
    <source>
        <dbReference type="Proteomes" id="UP001163798"/>
    </source>
</evidence>
<dbReference type="EMBL" id="MU793331">
    <property type="protein sequence ID" value="KAJ3785803.1"/>
    <property type="molecule type" value="Genomic_DNA"/>
</dbReference>
<dbReference type="PANTHER" id="PTHR31649">
    <property type="entry name" value="AGAP009604-PA"/>
    <property type="match status" value="1"/>
</dbReference>
<gene>
    <name evidence="2" type="ORF">GGU10DRAFT_312243</name>
</gene>
<keyword evidence="3" id="KW-1185">Reference proteome</keyword>
<dbReference type="Pfam" id="PF11901">
    <property type="entry name" value="DM9"/>
    <property type="match status" value="1"/>
</dbReference>
<dbReference type="InterPro" id="IPR006616">
    <property type="entry name" value="DM9_repeat"/>
</dbReference>
<proteinExistence type="predicted"/>
<dbReference type="Proteomes" id="UP001163798">
    <property type="component" value="Unassembled WGS sequence"/>
</dbReference>
<keyword evidence="1" id="KW-0472">Membrane</keyword>
<evidence type="ECO:0000313" key="2">
    <source>
        <dbReference type="EMBL" id="KAJ3785803.1"/>
    </source>
</evidence>
<reference evidence="2" key="1">
    <citation type="submission" date="2022-08" db="EMBL/GenBank/DDBJ databases">
        <authorList>
            <consortium name="DOE Joint Genome Institute"/>
            <person name="Min B."/>
            <person name="Riley R."/>
            <person name="Sierra-Patev S."/>
            <person name="Naranjo-Ortiz M."/>
            <person name="Looney B."/>
            <person name="Konkel Z."/>
            <person name="Slot J.C."/>
            <person name="Sakamoto Y."/>
            <person name="Steenwyk J.L."/>
            <person name="Rokas A."/>
            <person name="Carro J."/>
            <person name="Camarero S."/>
            <person name="Ferreira P."/>
            <person name="Molpeceres G."/>
            <person name="Ruiz-Duenas F.J."/>
            <person name="Serrano A."/>
            <person name="Henrissat B."/>
            <person name="Drula E."/>
            <person name="Hughes K.W."/>
            <person name="Mata J.L."/>
            <person name="Ishikawa N.K."/>
            <person name="Vargas-Isla R."/>
            <person name="Ushijima S."/>
            <person name="Smith C.A."/>
            <person name="Ahrendt S."/>
            <person name="Andreopoulos W."/>
            <person name="He G."/>
            <person name="Labutti K."/>
            <person name="Lipzen A."/>
            <person name="Ng V."/>
            <person name="Sandor L."/>
            <person name="Barry K."/>
            <person name="Martinez A.T."/>
            <person name="Xiao Y."/>
            <person name="Gibbons J.G."/>
            <person name="Terashima K."/>
            <person name="Hibbett D.S."/>
            <person name="Grigoriev I.V."/>
        </authorList>
    </citation>
    <scope>NUCLEOTIDE SEQUENCE</scope>
    <source>
        <strain evidence="2">TFB10291</strain>
    </source>
</reference>
<dbReference type="AlphaFoldDB" id="A0AA38KEV3"/>
<name>A0AA38KEV3_9AGAR</name>
<protein>
    <submittedName>
        <fullName evidence="2">Uncharacterized protein</fullName>
    </submittedName>
</protein>
<comment type="caution">
    <text evidence="2">The sequence shown here is derived from an EMBL/GenBank/DDBJ whole genome shotgun (WGS) entry which is preliminary data.</text>
</comment>
<dbReference type="PANTHER" id="PTHR31649:SF1">
    <property type="entry name" value="FARNESOIC ACID O-METHYL TRANSFERASE DOMAIN-CONTAINING PROTEIN"/>
    <property type="match status" value="1"/>
</dbReference>
<keyword evidence="1" id="KW-0812">Transmembrane</keyword>
<organism evidence="2 3">
    <name type="scientific">Lentinula aff. detonsa</name>
    <dbReference type="NCBI Taxonomy" id="2804958"/>
    <lineage>
        <taxon>Eukaryota</taxon>
        <taxon>Fungi</taxon>
        <taxon>Dikarya</taxon>
        <taxon>Basidiomycota</taxon>
        <taxon>Agaricomycotina</taxon>
        <taxon>Agaricomycetes</taxon>
        <taxon>Agaricomycetidae</taxon>
        <taxon>Agaricales</taxon>
        <taxon>Marasmiineae</taxon>
        <taxon>Omphalotaceae</taxon>
        <taxon>Lentinula</taxon>
    </lineage>
</organism>
<evidence type="ECO:0000256" key="1">
    <source>
        <dbReference type="SAM" id="Phobius"/>
    </source>
</evidence>
<keyword evidence="1" id="KW-1133">Transmembrane helix</keyword>
<accession>A0AA38KEV3</accession>
<sequence length="264" mass="28797">MISKMDSKNENSAKAHLYLLFCALTAMGLFSWLRDLLDPNFDNPRPHQQPFYLQTENNADAEVAPPAYTAAPIESFGHSRITFQGTPGLPAELATGSPPCFDLDGISPVFFGSAHFADSSIHPCKIVPALSPSACRVPYGGQEHHHDKAYTLLPFNPETMELVPTSGGCIPKGKRPIVGGHEKDKNIKLFHAVANVSVRGRVVRVPGKTAPHLSGCNFAWGGIERVFQSNYEILCWKEGYSENVNLAAGKNESSPKFTSDSCKR</sequence>